<feature type="domain" description="Orotidine 5'-phosphate decarboxylase" evidence="8">
    <location>
        <begin position="2"/>
        <end position="202"/>
    </location>
</feature>
<sequence>MKLQLALDRMTRDECLSLIQETYEFVDIVEMGTGVIKEYGMAIIREVHSQFPGKTLLADMKTCDAGKHEAKQAFEAGAEIVTAMAFSADRTIEEMLEVAQEYQGIILIDLLGIHDVVRVKELYALGVRHFCLHKGKDMQSTNHLAKAEDFELVQGLAECTIYIAGGITQETVHHFKDTPIDILIVGSGITGAKIPAQAAQHLKQEMQNIN</sequence>
<evidence type="ECO:0000256" key="4">
    <source>
        <dbReference type="ARBA" id="ARBA00012890"/>
    </source>
</evidence>
<dbReference type="EC" id="4.1.2.43" evidence="4"/>
<evidence type="ECO:0000256" key="1">
    <source>
        <dbReference type="ARBA" id="ARBA00000718"/>
    </source>
</evidence>
<evidence type="ECO:0000256" key="2">
    <source>
        <dbReference type="ARBA" id="ARBA00005014"/>
    </source>
</evidence>
<dbReference type="InterPro" id="IPR011060">
    <property type="entry name" value="RibuloseP-bd_barrel"/>
</dbReference>
<evidence type="ECO:0000313" key="9">
    <source>
        <dbReference type="EMBL" id="MFC4354312.1"/>
    </source>
</evidence>
<evidence type="ECO:0000256" key="7">
    <source>
        <dbReference type="ARBA" id="ARBA00023277"/>
    </source>
</evidence>
<keyword evidence="7" id="KW-0119">Carbohydrate metabolism</keyword>
<protein>
    <recommendedName>
        <fullName evidence="4">3-hexulose-6-phosphate synthase</fullName>
        <ecNumber evidence="4">4.1.2.43</ecNumber>
    </recommendedName>
</protein>
<dbReference type="InterPro" id="IPR013785">
    <property type="entry name" value="Aldolase_TIM"/>
</dbReference>
<dbReference type="NCBIfam" id="TIGR03128">
    <property type="entry name" value="RuMP_HxlA"/>
    <property type="match status" value="1"/>
</dbReference>
<comment type="catalytic activity">
    <reaction evidence="1">
        <text>D-ribulose 5-phosphate + formaldehyde = D-arabino-hex-3-ulose 6-phosphate</text>
        <dbReference type="Rhea" id="RHEA:25201"/>
        <dbReference type="ChEBI" id="CHEBI:16842"/>
        <dbReference type="ChEBI" id="CHEBI:58121"/>
        <dbReference type="ChEBI" id="CHEBI:58542"/>
        <dbReference type="EC" id="4.1.2.43"/>
    </reaction>
</comment>
<reference evidence="10" key="1">
    <citation type="journal article" date="2019" name="Int. J. Syst. Evol. Microbiol.">
        <title>The Global Catalogue of Microorganisms (GCM) 10K type strain sequencing project: providing services to taxonomists for standard genome sequencing and annotation.</title>
        <authorList>
            <consortium name="The Broad Institute Genomics Platform"/>
            <consortium name="The Broad Institute Genome Sequencing Center for Infectious Disease"/>
            <person name="Wu L."/>
            <person name="Ma J."/>
        </authorList>
    </citation>
    <scope>NUCLEOTIDE SEQUENCE [LARGE SCALE GENOMIC DNA]</scope>
    <source>
        <strain evidence="10">CCUG 50353</strain>
    </source>
</reference>
<dbReference type="InterPro" id="IPR041710">
    <property type="entry name" value="HPS/KGPDC"/>
</dbReference>
<comment type="caution">
    <text evidence="9">The sequence shown here is derived from an EMBL/GenBank/DDBJ whole genome shotgun (WGS) entry which is preliminary data.</text>
</comment>
<evidence type="ECO:0000259" key="8">
    <source>
        <dbReference type="SMART" id="SM00934"/>
    </source>
</evidence>
<dbReference type="RefSeq" id="WP_378140591.1">
    <property type="nucleotide sequence ID" value="NZ_JBHSEF010000010.1"/>
</dbReference>
<comment type="similarity">
    <text evidence="3">Belongs to the HPS/KGPDC family. HPS subfamily.</text>
</comment>
<dbReference type="EMBL" id="JBHSEF010000010">
    <property type="protein sequence ID" value="MFC4354312.1"/>
    <property type="molecule type" value="Genomic_DNA"/>
</dbReference>
<evidence type="ECO:0000256" key="3">
    <source>
        <dbReference type="ARBA" id="ARBA00006350"/>
    </source>
</evidence>
<organism evidence="9 10">
    <name type="scientific">Chryseomicrobium palamuruense</name>
    <dbReference type="NCBI Taxonomy" id="682973"/>
    <lineage>
        <taxon>Bacteria</taxon>
        <taxon>Bacillati</taxon>
        <taxon>Bacillota</taxon>
        <taxon>Bacilli</taxon>
        <taxon>Bacillales</taxon>
        <taxon>Caryophanaceae</taxon>
        <taxon>Chryseomicrobium</taxon>
    </lineage>
</organism>
<accession>A0ABV8UU17</accession>
<dbReference type="PANTHER" id="PTHR35039:SF3">
    <property type="entry name" value="3-KETO-L-GULONATE-6-PHOSPHATE DECARBOXYLASE SGBH-RELATED"/>
    <property type="match status" value="1"/>
</dbReference>
<dbReference type="Pfam" id="PF00215">
    <property type="entry name" value="OMPdecase"/>
    <property type="match status" value="1"/>
</dbReference>
<keyword evidence="5" id="KW-0554">One-carbon metabolism</keyword>
<name>A0ABV8UU17_9BACL</name>
<dbReference type="SUPFAM" id="SSF51366">
    <property type="entry name" value="Ribulose-phoshate binding barrel"/>
    <property type="match status" value="1"/>
</dbReference>
<gene>
    <name evidence="9" type="primary">hxlA</name>
    <name evidence="9" type="ORF">ACFO0S_04390</name>
</gene>
<evidence type="ECO:0000256" key="5">
    <source>
        <dbReference type="ARBA" id="ARBA00022563"/>
    </source>
</evidence>
<keyword evidence="10" id="KW-1185">Reference proteome</keyword>
<dbReference type="GO" id="GO:0043801">
    <property type="term" value="F:hexulose-6-phosphate synthase activity"/>
    <property type="evidence" value="ECO:0007669"/>
    <property type="project" value="UniProtKB-EC"/>
</dbReference>
<keyword evidence="6 9" id="KW-0456">Lyase</keyword>
<evidence type="ECO:0000313" key="10">
    <source>
        <dbReference type="Proteomes" id="UP001595733"/>
    </source>
</evidence>
<dbReference type="PANTHER" id="PTHR35039">
    <property type="entry name" value="3-KETO-L-GULONATE-6-PHOSPHATE DECARBOXYLASE SGBH-RELATED"/>
    <property type="match status" value="1"/>
</dbReference>
<dbReference type="SMART" id="SM00934">
    <property type="entry name" value="OMPdecase"/>
    <property type="match status" value="1"/>
</dbReference>
<evidence type="ECO:0000256" key="6">
    <source>
        <dbReference type="ARBA" id="ARBA00023239"/>
    </source>
</evidence>
<dbReference type="InterPro" id="IPR017553">
    <property type="entry name" value="3-hexulose-6-phosphate_synth"/>
</dbReference>
<dbReference type="CDD" id="cd04726">
    <property type="entry name" value="KGPDC_HPS"/>
    <property type="match status" value="1"/>
</dbReference>
<dbReference type="Gene3D" id="3.20.20.70">
    <property type="entry name" value="Aldolase class I"/>
    <property type="match status" value="1"/>
</dbReference>
<comment type="pathway">
    <text evidence="2">One-carbon metabolism; formaldehyde assimilation via RuMP pathway; D-fructose 6-phosphate from D-ribulose 5-phosphate and formaldehyde: step 1/2.</text>
</comment>
<dbReference type="InterPro" id="IPR001754">
    <property type="entry name" value="OMPdeCOase_dom"/>
</dbReference>
<proteinExistence type="inferred from homology"/>
<dbReference type="Proteomes" id="UP001595733">
    <property type="component" value="Unassembled WGS sequence"/>
</dbReference>